<evidence type="ECO:0000259" key="3">
    <source>
        <dbReference type="Pfam" id="PF00535"/>
    </source>
</evidence>
<keyword evidence="2" id="KW-0503">Monooxygenase</keyword>
<dbReference type="RefSeq" id="WP_350346917.1">
    <property type="nucleotide sequence ID" value="NZ_CP158374.1"/>
</dbReference>
<keyword evidence="2" id="KW-0349">Heme</keyword>
<dbReference type="InterPro" id="IPR002397">
    <property type="entry name" value="Cyt_P450_B"/>
</dbReference>
<dbReference type="EMBL" id="CP158374">
    <property type="protein sequence ID" value="XBX80891.1"/>
    <property type="molecule type" value="Genomic_DNA"/>
</dbReference>
<dbReference type="GO" id="GO:0004497">
    <property type="term" value="F:monooxygenase activity"/>
    <property type="evidence" value="ECO:0007669"/>
    <property type="project" value="UniProtKB-KW"/>
</dbReference>
<dbReference type="InterPro" id="IPR036396">
    <property type="entry name" value="Cyt_P450_sf"/>
</dbReference>
<dbReference type="InterPro" id="IPR029044">
    <property type="entry name" value="Nucleotide-diphossugar_trans"/>
</dbReference>
<dbReference type="SUPFAM" id="SSF48264">
    <property type="entry name" value="Cytochrome P450"/>
    <property type="match status" value="1"/>
</dbReference>
<dbReference type="Pfam" id="PF00067">
    <property type="entry name" value="p450"/>
    <property type="match status" value="1"/>
</dbReference>
<reference evidence="4" key="1">
    <citation type="submission" date="2024-05" db="EMBL/GenBank/DDBJ databases">
        <authorList>
            <person name="Yu L."/>
        </authorList>
    </citation>
    <scope>NUCLEOTIDE SEQUENCE</scope>
    <source>
        <strain evidence="4">G08B096</strain>
    </source>
</reference>
<proteinExistence type="inferred from homology"/>
<evidence type="ECO:0000313" key="4">
    <source>
        <dbReference type="EMBL" id="XBX80891.1"/>
    </source>
</evidence>
<dbReference type="Pfam" id="PF00535">
    <property type="entry name" value="Glycos_transf_2"/>
    <property type="match status" value="1"/>
</dbReference>
<dbReference type="InterPro" id="IPR017972">
    <property type="entry name" value="Cyt_P450_CS"/>
</dbReference>
<dbReference type="GO" id="GO:0005506">
    <property type="term" value="F:iron ion binding"/>
    <property type="evidence" value="ECO:0007669"/>
    <property type="project" value="InterPro"/>
</dbReference>
<gene>
    <name evidence="4" type="ORF">ABIQ69_09685</name>
</gene>
<dbReference type="GO" id="GO:0020037">
    <property type="term" value="F:heme binding"/>
    <property type="evidence" value="ECO:0007669"/>
    <property type="project" value="InterPro"/>
</dbReference>
<dbReference type="GO" id="GO:0016705">
    <property type="term" value="F:oxidoreductase activity, acting on paired donors, with incorporation or reduction of molecular oxygen"/>
    <property type="evidence" value="ECO:0007669"/>
    <property type="project" value="InterPro"/>
</dbReference>
<keyword evidence="2" id="KW-0408">Iron</keyword>
<dbReference type="PANTHER" id="PTHR46696">
    <property type="entry name" value="P450, PUTATIVE (EUROFUNG)-RELATED"/>
    <property type="match status" value="1"/>
</dbReference>
<dbReference type="PRINTS" id="PR00359">
    <property type="entry name" value="BP450"/>
</dbReference>
<protein>
    <submittedName>
        <fullName evidence="4">Cytochrome P450</fullName>
    </submittedName>
</protein>
<dbReference type="InterPro" id="IPR001173">
    <property type="entry name" value="Glyco_trans_2-like"/>
</dbReference>
<dbReference type="PANTHER" id="PTHR46696:SF1">
    <property type="entry name" value="CYTOCHROME P450 YJIB-RELATED"/>
    <property type="match status" value="1"/>
</dbReference>
<keyword evidence="2" id="KW-0560">Oxidoreductase</keyword>
<dbReference type="Gene3D" id="3.90.550.10">
    <property type="entry name" value="Spore Coat Polysaccharide Biosynthesis Protein SpsA, Chain A"/>
    <property type="match status" value="1"/>
</dbReference>
<evidence type="ECO:0000256" key="1">
    <source>
        <dbReference type="ARBA" id="ARBA00010617"/>
    </source>
</evidence>
<dbReference type="InterPro" id="IPR001128">
    <property type="entry name" value="Cyt_P450"/>
</dbReference>
<dbReference type="SUPFAM" id="SSF53448">
    <property type="entry name" value="Nucleotide-diphospho-sugar transferases"/>
    <property type="match status" value="1"/>
</dbReference>
<dbReference type="AlphaFoldDB" id="A0AAU7W3Z0"/>
<keyword evidence="2" id="KW-0479">Metal-binding</keyword>
<comment type="similarity">
    <text evidence="1 2">Belongs to the cytochrome P450 family.</text>
</comment>
<accession>A0AAU7W3Z0</accession>
<dbReference type="Gene3D" id="1.10.630.10">
    <property type="entry name" value="Cytochrome P450"/>
    <property type="match status" value="1"/>
</dbReference>
<dbReference type="CDD" id="cd00302">
    <property type="entry name" value="cytochrome_P450"/>
    <property type="match status" value="1"/>
</dbReference>
<dbReference type="PROSITE" id="PS00086">
    <property type="entry name" value="CYTOCHROME_P450"/>
    <property type="match status" value="1"/>
</dbReference>
<sequence length="652" mass="69484">MTGRLAVVVPVFDEAAGIMPTLEALASQDDADFDAVFVDNGSTDDSAAVIRAFARDRGLDRWRVVHEPQKGTGAAADTGMRAAIDAGATLLARTDADCLPRADWTASIRRALTAPTEGGLGLQLVGGELVPRTDEGLGWATRAALRGAVHLAEAFGRVRPGNRDDGYLGPYLMAAGCNVGITAELYLAAGGFPRTRIEELHEDRALVNAVRRITRDYARRRDVVVYGSSRRVQAWGLANTLLWYKDHAYRPAVVDIRDPAAVAREPRASVALARRFERRVVRAAHPFAFPAVSAIPGRVRRVPGLGVVVKDAEVLRSVLLDTATFSKTGPGAPSDLWTPVLGPSVLLNMEGAEHRELRRKLAPLFAPAFVDRLVDDALGGAAAELGARLARGERVDLVAHARRSASAVISRLVGLDHDVVDDELFARVSAVTGFVTLARPRLTGRRLAVARGILGELGEHASRAYAGDESTVPGRMRALGLDEREALGAVGAFVLTGTETLVSFVPRLAAILVDSGWHALLAADRSLVDAAVAEALRVTTPSPVMLRSVARDGAVGDLPVRRGERVVLGTYWANRALGDFDPVGNPAASLKQLWFGAGVHFCLGAPLATAQIRTTLDPLLATPELRVVERRPARGVLIPAYARLVVEGAGAR</sequence>
<evidence type="ECO:0000256" key="2">
    <source>
        <dbReference type="RuleBase" id="RU000461"/>
    </source>
</evidence>
<organism evidence="4">
    <name type="scientific">Agromyces sp. G08B096</name>
    <dbReference type="NCBI Taxonomy" id="3156399"/>
    <lineage>
        <taxon>Bacteria</taxon>
        <taxon>Bacillati</taxon>
        <taxon>Actinomycetota</taxon>
        <taxon>Actinomycetes</taxon>
        <taxon>Micrococcales</taxon>
        <taxon>Microbacteriaceae</taxon>
        <taxon>Agromyces</taxon>
    </lineage>
</organism>
<name>A0AAU7W3Z0_9MICO</name>
<feature type="domain" description="Glycosyltransferase 2-like" evidence="3">
    <location>
        <begin position="7"/>
        <end position="114"/>
    </location>
</feature>
<dbReference type="CDD" id="cd00761">
    <property type="entry name" value="Glyco_tranf_GTA_type"/>
    <property type="match status" value="1"/>
</dbReference>